<organism evidence="1">
    <name type="scientific">Anguilla anguilla</name>
    <name type="common">European freshwater eel</name>
    <name type="synonym">Muraena anguilla</name>
    <dbReference type="NCBI Taxonomy" id="7936"/>
    <lineage>
        <taxon>Eukaryota</taxon>
        <taxon>Metazoa</taxon>
        <taxon>Chordata</taxon>
        <taxon>Craniata</taxon>
        <taxon>Vertebrata</taxon>
        <taxon>Euteleostomi</taxon>
        <taxon>Actinopterygii</taxon>
        <taxon>Neopterygii</taxon>
        <taxon>Teleostei</taxon>
        <taxon>Anguilliformes</taxon>
        <taxon>Anguillidae</taxon>
        <taxon>Anguilla</taxon>
    </lineage>
</organism>
<dbReference type="EMBL" id="GBXM01056828">
    <property type="protein sequence ID" value="JAH51749.1"/>
    <property type="molecule type" value="Transcribed_RNA"/>
</dbReference>
<accession>A0A0E9TDK4</accession>
<protein>
    <submittedName>
        <fullName evidence="1">Uncharacterized protein</fullName>
    </submittedName>
</protein>
<evidence type="ECO:0000313" key="1">
    <source>
        <dbReference type="EMBL" id="JAH51749.1"/>
    </source>
</evidence>
<reference evidence="1" key="2">
    <citation type="journal article" date="2015" name="Fish Shellfish Immunol.">
        <title>Early steps in the European eel (Anguilla anguilla)-Vibrio vulnificus interaction in the gills: Role of the RtxA13 toxin.</title>
        <authorList>
            <person name="Callol A."/>
            <person name="Pajuelo D."/>
            <person name="Ebbesson L."/>
            <person name="Teles M."/>
            <person name="MacKenzie S."/>
            <person name="Amaro C."/>
        </authorList>
    </citation>
    <scope>NUCLEOTIDE SEQUENCE</scope>
</reference>
<reference evidence="1" key="1">
    <citation type="submission" date="2014-11" db="EMBL/GenBank/DDBJ databases">
        <authorList>
            <person name="Amaro Gonzalez C."/>
        </authorList>
    </citation>
    <scope>NUCLEOTIDE SEQUENCE</scope>
</reference>
<sequence>MGLFELTEKESILLLETETRSHATLPLQDDKECY</sequence>
<proteinExistence type="predicted"/>
<dbReference type="AlphaFoldDB" id="A0A0E9TDK4"/>
<name>A0A0E9TDK4_ANGAN</name>